<keyword evidence="9" id="KW-0902">Two-component regulatory system</keyword>
<protein>
    <recommendedName>
        <fullName evidence="3">histidine kinase</fullName>
        <ecNumber evidence="3">2.7.13.3</ecNumber>
    </recommendedName>
</protein>
<evidence type="ECO:0000313" key="13">
    <source>
        <dbReference type="EMBL" id="MDI5965592.1"/>
    </source>
</evidence>
<dbReference type="InterPro" id="IPR036890">
    <property type="entry name" value="HATPase_C_sf"/>
</dbReference>
<dbReference type="InterPro" id="IPR004358">
    <property type="entry name" value="Sig_transdc_His_kin-like_C"/>
</dbReference>
<keyword evidence="8 11" id="KW-1133">Transmembrane helix</keyword>
<organism evidence="13 14">
    <name type="scientific">Streptantibioticus silvisoli</name>
    <dbReference type="NCBI Taxonomy" id="2705255"/>
    <lineage>
        <taxon>Bacteria</taxon>
        <taxon>Bacillati</taxon>
        <taxon>Actinomycetota</taxon>
        <taxon>Actinomycetes</taxon>
        <taxon>Kitasatosporales</taxon>
        <taxon>Streptomycetaceae</taxon>
        <taxon>Streptantibioticus</taxon>
    </lineage>
</organism>
<dbReference type="SUPFAM" id="SSF47384">
    <property type="entry name" value="Homodimeric domain of signal transducing histidine kinase"/>
    <property type="match status" value="1"/>
</dbReference>
<accession>A0ABT6W4B0</accession>
<dbReference type="GO" id="GO:0016301">
    <property type="term" value="F:kinase activity"/>
    <property type="evidence" value="ECO:0007669"/>
    <property type="project" value="UniProtKB-KW"/>
</dbReference>
<comment type="subcellular location">
    <subcellularLocation>
        <location evidence="2">Cell membrane</location>
    </subcellularLocation>
</comment>
<dbReference type="EMBL" id="JAAGKO020000038">
    <property type="protein sequence ID" value="MDI5965592.1"/>
    <property type="molecule type" value="Genomic_DNA"/>
</dbReference>
<evidence type="ECO:0000256" key="6">
    <source>
        <dbReference type="ARBA" id="ARBA00022692"/>
    </source>
</evidence>
<dbReference type="PANTHER" id="PTHR45436:SF5">
    <property type="entry name" value="SENSOR HISTIDINE KINASE TRCS"/>
    <property type="match status" value="1"/>
</dbReference>
<evidence type="ECO:0000256" key="3">
    <source>
        <dbReference type="ARBA" id="ARBA00012438"/>
    </source>
</evidence>
<keyword evidence="5" id="KW-0808">Transferase</keyword>
<dbReference type="Gene3D" id="3.30.565.10">
    <property type="entry name" value="Histidine kinase-like ATPase, C-terminal domain"/>
    <property type="match status" value="1"/>
</dbReference>
<keyword evidence="4" id="KW-0597">Phosphoprotein</keyword>
<evidence type="ECO:0000256" key="11">
    <source>
        <dbReference type="SAM" id="Phobius"/>
    </source>
</evidence>
<dbReference type="Gene3D" id="1.10.287.130">
    <property type="match status" value="1"/>
</dbReference>
<evidence type="ECO:0000256" key="1">
    <source>
        <dbReference type="ARBA" id="ARBA00000085"/>
    </source>
</evidence>
<evidence type="ECO:0000256" key="7">
    <source>
        <dbReference type="ARBA" id="ARBA00022777"/>
    </source>
</evidence>
<dbReference type="CDD" id="cd00075">
    <property type="entry name" value="HATPase"/>
    <property type="match status" value="1"/>
</dbReference>
<evidence type="ECO:0000313" key="14">
    <source>
        <dbReference type="Proteomes" id="UP001156398"/>
    </source>
</evidence>
<keyword evidence="6 11" id="KW-0812">Transmembrane</keyword>
<dbReference type="PRINTS" id="PR00344">
    <property type="entry name" value="BCTRLSENSOR"/>
</dbReference>
<proteinExistence type="predicted"/>
<evidence type="ECO:0000256" key="5">
    <source>
        <dbReference type="ARBA" id="ARBA00022679"/>
    </source>
</evidence>
<feature type="transmembrane region" description="Helical" evidence="11">
    <location>
        <begin position="23"/>
        <end position="46"/>
    </location>
</feature>
<reference evidence="13 14" key="1">
    <citation type="submission" date="2023-05" db="EMBL/GenBank/DDBJ databases">
        <title>Streptantibioticus silvisoli sp. nov., acidotolerant actinomycetes 1 from pine litter.</title>
        <authorList>
            <person name="Swiecimska M."/>
            <person name="Golinska P."/>
            <person name="Sangal V."/>
            <person name="Wachnowicz B."/>
            <person name="Goodfellow M."/>
        </authorList>
    </citation>
    <scope>NUCLEOTIDE SEQUENCE [LARGE SCALE GENOMIC DNA]</scope>
    <source>
        <strain evidence="13 14">SL54</strain>
    </source>
</reference>
<evidence type="ECO:0000256" key="2">
    <source>
        <dbReference type="ARBA" id="ARBA00004236"/>
    </source>
</evidence>
<dbReference type="PANTHER" id="PTHR45436">
    <property type="entry name" value="SENSOR HISTIDINE KINASE YKOH"/>
    <property type="match status" value="1"/>
</dbReference>
<feature type="transmembrane region" description="Helical" evidence="11">
    <location>
        <begin position="149"/>
        <end position="172"/>
    </location>
</feature>
<dbReference type="Pfam" id="PF02518">
    <property type="entry name" value="HATPase_c"/>
    <property type="match status" value="1"/>
</dbReference>
<evidence type="ECO:0000256" key="9">
    <source>
        <dbReference type="ARBA" id="ARBA00023012"/>
    </source>
</evidence>
<dbReference type="InterPro" id="IPR050428">
    <property type="entry name" value="TCS_sensor_his_kinase"/>
</dbReference>
<dbReference type="PROSITE" id="PS50109">
    <property type="entry name" value="HIS_KIN"/>
    <property type="match status" value="1"/>
</dbReference>
<dbReference type="SMART" id="SM00388">
    <property type="entry name" value="HisKA"/>
    <property type="match status" value="1"/>
</dbReference>
<dbReference type="Proteomes" id="UP001156398">
    <property type="component" value="Unassembled WGS sequence"/>
</dbReference>
<dbReference type="SMART" id="SM00387">
    <property type="entry name" value="HATPase_c"/>
    <property type="match status" value="1"/>
</dbReference>
<comment type="caution">
    <text evidence="13">The sequence shown here is derived from an EMBL/GenBank/DDBJ whole genome shotgun (WGS) entry which is preliminary data.</text>
</comment>
<comment type="catalytic activity">
    <reaction evidence="1">
        <text>ATP + protein L-histidine = ADP + protein N-phospho-L-histidine.</text>
        <dbReference type="EC" id="2.7.13.3"/>
    </reaction>
</comment>
<evidence type="ECO:0000256" key="10">
    <source>
        <dbReference type="ARBA" id="ARBA00023136"/>
    </source>
</evidence>
<keyword evidence="7 13" id="KW-0418">Kinase</keyword>
<dbReference type="CDD" id="cd00082">
    <property type="entry name" value="HisKA"/>
    <property type="match status" value="1"/>
</dbReference>
<keyword evidence="14" id="KW-1185">Reference proteome</keyword>
<dbReference type="InterPro" id="IPR003594">
    <property type="entry name" value="HATPase_dom"/>
</dbReference>
<dbReference type="SUPFAM" id="SSF55874">
    <property type="entry name" value="ATPase domain of HSP90 chaperone/DNA topoisomerase II/histidine kinase"/>
    <property type="match status" value="1"/>
</dbReference>
<keyword evidence="10 11" id="KW-0472">Membrane</keyword>
<dbReference type="EC" id="2.7.13.3" evidence="3"/>
<dbReference type="Pfam" id="PF00512">
    <property type="entry name" value="HisKA"/>
    <property type="match status" value="1"/>
</dbReference>
<dbReference type="InterPro" id="IPR036097">
    <property type="entry name" value="HisK_dim/P_sf"/>
</dbReference>
<gene>
    <name evidence="13" type="ORF">POF43_023175</name>
</gene>
<dbReference type="RefSeq" id="WP_271325326.1">
    <property type="nucleotide sequence ID" value="NZ_JAAGKO020000038.1"/>
</dbReference>
<evidence type="ECO:0000259" key="12">
    <source>
        <dbReference type="PROSITE" id="PS50109"/>
    </source>
</evidence>
<evidence type="ECO:0000256" key="8">
    <source>
        <dbReference type="ARBA" id="ARBA00022989"/>
    </source>
</evidence>
<name>A0ABT6W4B0_9ACTN</name>
<sequence>MIRRPGAAPDAEHRELLRTRRVLGLRLSLVLTLVLLIIGVVVYAVMTASQNADIDRDLGYAATRSGVGSPPGCAWLVLDDSGATRRSPGLPAGFPLTAPIRAVAAGGPATLRDVVVHHHRYRVLTRRRGDGTVQAVYDERFEQRDRDTLLLALGATELLGLAGAVAAAGLLAQHAMRPLTLALVRRRRFVADASHELRTPVTRLHTRAQLLARRAQDDVAGERMITEVTRLVAGTRQLGEVIDDLLLSTRMRVEPAEFAAVDLAVLADQACAEENAAAARTGLTFTVVRERGPYVVAGVETAIRRVVTALVDNAVGHTPPGGRVTLTVGAGPGGTVRLTVADDGVGLDPREADRLFERHAHGTAGRGPRFGIGLSLVREIVDSHHGTVGADGLPGRGARFTVTLPAWRTGTARRGRRVPRRAPARRTLR</sequence>
<dbReference type="InterPro" id="IPR003661">
    <property type="entry name" value="HisK_dim/P_dom"/>
</dbReference>
<evidence type="ECO:0000256" key="4">
    <source>
        <dbReference type="ARBA" id="ARBA00022553"/>
    </source>
</evidence>
<feature type="domain" description="Histidine kinase" evidence="12">
    <location>
        <begin position="192"/>
        <end position="408"/>
    </location>
</feature>
<dbReference type="InterPro" id="IPR005467">
    <property type="entry name" value="His_kinase_dom"/>
</dbReference>